<organism evidence="4 5">
    <name type="scientific">Menidia menidia</name>
    <name type="common">Atlantic silverside</name>
    <dbReference type="NCBI Taxonomy" id="238744"/>
    <lineage>
        <taxon>Eukaryota</taxon>
        <taxon>Metazoa</taxon>
        <taxon>Chordata</taxon>
        <taxon>Craniata</taxon>
        <taxon>Vertebrata</taxon>
        <taxon>Euteleostomi</taxon>
        <taxon>Actinopterygii</taxon>
        <taxon>Neopterygii</taxon>
        <taxon>Teleostei</taxon>
        <taxon>Neoteleostei</taxon>
        <taxon>Acanthomorphata</taxon>
        <taxon>Ovalentaria</taxon>
        <taxon>Atherinomorphae</taxon>
        <taxon>Atheriniformes</taxon>
        <taxon>Atherinopsidae</taxon>
        <taxon>Menidiinae</taxon>
        <taxon>Menidia</taxon>
    </lineage>
</organism>
<dbReference type="CDD" id="cd03590">
    <property type="entry name" value="CLECT_DC-SIGN_like"/>
    <property type="match status" value="1"/>
</dbReference>
<name>A0A8S4AD71_9TELE</name>
<dbReference type="PANTHER" id="PTHR22803">
    <property type="entry name" value="MANNOSE, PHOSPHOLIPASE, LECTIN RECEPTOR RELATED"/>
    <property type="match status" value="1"/>
</dbReference>
<dbReference type="GO" id="GO:0030246">
    <property type="term" value="F:carbohydrate binding"/>
    <property type="evidence" value="ECO:0007669"/>
    <property type="project" value="UniProtKB-KW"/>
</dbReference>
<evidence type="ECO:0000313" key="5">
    <source>
        <dbReference type="Proteomes" id="UP000677803"/>
    </source>
</evidence>
<keyword evidence="2" id="KW-0732">Signal</keyword>
<evidence type="ECO:0000259" key="3">
    <source>
        <dbReference type="PROSITE" id="PS50041"/>
    </source>
</evidence>
<dbReference type="InterPro" id="IPR050111">
    <property type="entry name" value="C-type_lectin/snaclec_domain"/>
</dbReference>
<reference evidence="4" key="1">
    <citation type="submission" date="2021-05" db="EMBL/GenBank/DDBJ databases">
        <authorList>
            <person name="Tigano A."/>
        </authorList>
    </citation>
    <scope>NUCLEOTIDE SEQUENCE</scope>
</reference>
<dbReference type="SUPFAM" id="SSF56436">
    <property type="entry name" value="C-type lectin-like"/>
    <property type="match status" value="1"/>
</dbReference>
<sequence>MSHRMENVQLFLLPCLFLSGTWDKGREDCKDKGADLVVIDTTEEQKFVSGLITSDTWIGLSDRNQEGLWQWVDNSPLSVTFWGRNQPDSAGDPKRHDEDCAQFFDSPTVWNDISCTTSFKW</sequence>
<dbReference type="SMART" id="SM00034">
    <property type="entry name" value="CLECT"/>
    <property type="match status" value="1"/>
</dbReference>
<dbReference type="Proteomes" id="UP000677803">
    <property type="component" value="Unassembled WGS sequence"/>
</dbReference>
<dbReference type="InterPro" id="IPR033989">
    <property type="entry name" value="CD209-like_CTLD"/>
</dbReference>
<dbReference type="InterPro" id="IPR016186">
    <property type="entry name" value="C-type_lectin-like/link_sf"/>
</dbReference>
<dbReference type="InterPro" id="IPR016187">
    <property type="entry name" value="CTDL_fold"/>
</dbReference>
<proteinExistence type="predicted"/>
<dbReference type="InterPro" id="IPR001304">
    <property type="entry name" value="C-type_lectin-like"/>
</dbReference>
<dbReference type="Pfam" id="PF00059">
    <property type="entry name" value="Lectin_C"/>
    <property type="match status" value="1"/>
</dbReference>
<protein>
    <submittedName>
        <fullName evidence="4">(Atlantic silverside) hypothetical protein</fullName>
    </submittedName>
</protein>
<comment type="caution">
    <text evidence="4">The sequence shown here is derived from an EMBL/GenBank/DDBJ whole genome shotgun (WGS) entry which is preliminary data.</text>
</comment>
<dbReference type="Gene3D" id="3.10.100.10">
    <property type="entry name" value="Mannose-Binding Protein A, subunit A"/>
    <property type="match status" value="1"/>
</dbReference>
<feature type="non-terminal residue" evidence="4">
    <location>
        <position position="1"/>
    </location>
</feature>
<feature type="chain" id="PRO_5035839246" evidence="2">
    <location>
        <begin position="24"/>
        <end position="121"/>
    </location>
</feature>
<feature type="domain" description="C-type lectin" evidence="3">
    <location>
        <begin position="11"/>
        <end position="121"/>
    </location>
</feature>
<dbReference type="OrthoDB" id="6133475at2759"/>
<dbReference type="PROSITE" id="PS50041">
    <property type="entry name" value="C_TYPE_LECTIN_2"/>
    <property type="match status" value="1"/>
</dbReference>
<accession>A0A8S4AD71</accession>
<dbReference type="AlphaFoldDB" id="A0A8S4AD71"/>
<keyword evidence="5" id="KW-1185">Reference proteome</keyword>
<evidence type="ECO:0000256" key="1">
    <source>
        <dbReference type="ARBA" id="ARBA00022734"/>
    </source>
</evidence>
<dbReference type="EMBL" id="CAJRST010001113">
    <property type="protein sequence ID" value="CAG5865864.1"/>
    <property type="molecule type" value="Genomic_DNA"/>
</dbReference>
<evidence type="ECO:0000256" key="2">
    <source>
        <dbReference type="SAM" id="SignalP"/>
    </source>
</evidence>
<evidence type="ECO:0000313" key="4">
    <source>
        <dbReference type="EMBL" id="CAG5865864.1"/>
    </source>
</evidence>
<keyword evidence="1" id="KW-0430">Lectin</keyword>
<feature type="signal peptide" evidence="2">
    <location>
        <begin position="1"/>
        <end position="23"/>
    </location>
</feature>
<gene>
    <name evidence="4" type="ORF">MMEN_LOCUS2513</name>
</gene>